<feature type="compositionally biased region" description="Basic and acidic residues" evidence="1">
    <location>
        <begin position="385"/>
        <end position="404"/>
    </location>
</feature>
<feature type="compositionally biased region" description="Polar residues" evidence="1">
    <location>
        <begin position="306"/>
        <end position="321"/>
    </location>
</feature>
<feature type="compositionally biased region" description="Basic and acidic residues" evidence="1">
    <location>
        <begin position="322"/>
        <end position="337"/>
    </location>
</feature>
<reference evidence="2" key="1">
    <citation type="submission" date="2020-06" db="EMBL/GenBank/DDBJ databases">
        <authorList>
            <consortium name="Plant Systems Biology data submission"/>
        </authorList>
    </citation>
    <scope>NUCLEOTIDE SEQUENCE</scope>
    <source>
        <strain evidence="2">D6</strain>
    </source>
</reference>
<proteinExistence type="predicted"/>
<feature type="region of interest" description="Disordered" evidence="1">
    <location>
        <begin position="248"/>
        <end position="561"/>
    </location>
</feature>
<sequence length="1496" mass="165559">MKNRNKEQKPQEQKQRPVTKRCVACQRCKDKSGFYQKQWKKENSTGYCQPCWEDFILRKQQGIRADVIGPVDSSTSPTSTATSRSSLHVKIPDLPSPEPEAELDTTSTSTCTLKPEAGADSVSTRRSKHKTTRSYKDKPSHGQANDNLSLSPATFSSDKSLSEPDVASNDIVVSGSDVVPVNQQDKTALLVEKPKNKQNTKRCRDCGIPKHQVDFYPTEWSRLSGAGFCKPCWYKANHIIVPLSMTTQQDHDKPATVMTGPPGPTRDQPVISDATNRIRTNKKAINRKQPTMNTGPPSDSPKDNHSSFASADPQGNTTISNESRKRGDTRRDDDEFPRPTSRTSLQSSHQGLDNASTTSQTISQKDNPKTTSNLGTPPKNRNKHPREMSTSDNPQKEMTHDNAHPETMNQKVTEATRRRRASTLQKNVARRRDTDDIGDNRTNNLAMEADNEATTTLGNKKPPPSTNVSRATSSKTSNDLKSSSNNNKRHPSGTVGGGNYKSHDTTYDNDLDSDHDHDDSGDKNGTSSTCAQQVKQTSGNRIPRKQPQTLTVRGGGRDKTKGRVTVIRARSVKDKGNGTIRINDFIKEPSTSRHTGKGNRLIDPRGIGNAKRNETENERGRIQECSPKEDQPSRSQAAKSNDRHAKNQQHLQNGTSHSEQVVDKLSTNGTRNDVETTTNPPSTSHDPATRETRRIENECSRVNKQHENNTNRNGKKSVSRNEEKVTTVIRKRDSGNTNGVPTCRRKPEASFSSSRPSNDKDSSENPNTGSNLIGPSSCQKEDESLPTTMSPCRKDNARAVLRPSSSCKGRHPETEFDETQWELSIHGNGRCKTCPPVNDNGKNSDHAKNLGMRNTNCKAKDILLSSQSGKSNTVGHDNQLIVFEKKDTNKETNKASEQGNKTISCPGKISEKVPVVHPTDKLRPCKKCHQSLHKTGFNKKQWSLALFGYGKCTQCPEDTKLCYGCNRERNCGCFSPSQWDLPSGQSSCKKCENIQSLETRYSSVVYSGTCRPLAVPMKIDKTEQAINNLCVVTSDTANNEHDLLAEKVPIHSKNGKRKGRSCDNEQNSNESCDKQIGARSPEKKKVKHDKANVRIESSSDGAATTTSDEAEWSHTTEERTVNGTGDPIMKKCQGCGASKSHIGFAEKQWELATGLGICVVCENPTSKRKREQPPAVTGQPSKKKAKISYKQFEKRCAKCRSSNGVPGTWHDDSTCKACVEAKYFGAPGIPYQRFKAYGIDEWKQFDGKDDPFLVGTYHPIYYSSSRLVPDHEMEDVSRGGLRGCMKLSLTSSGDTSTALAGEFELDYTGNDSLFQASRPCGSLVDSKAFLDTANESIDNLHDNPTSKTLVLNRKIGLDPTWFRSLDKTALSRDTKTYCSAKLRVVGGSKPYALGLEFDQLPAALHAFTPTYGGEQPEDLGHALAMLSKYRNGRNSWIHKHLGWPDKVASLIRSFMAPEPVMLIKPGDLVLEVEESPEREWTKTFIFRKSCIIEIMD</sequence>
<feature type="compositionally biased region" description="Basic and acidic residues" evidence="1">
    <location>
        <begin position="719"/>
        <end position="734"/>
    </location>
</feature>
<keyword evidence="3" id="KW-1185">Reference proteome</keyword>
<feature type="compositionally biased region" description="Basic and acidic residues" evidence="1">
    <location>
        <begin position="501"/>
        <end position="522"/>
    </location>
</feature>
<protein>
    <submittedName>
        <fullName evidence="2">Uncharacterized protein</fullName>
    </submittedName>
</protein>
<feature type="compositionally biased region" description="Low complexity" evidence="1">
    <location>
        <begin position="1096"/>
        <end position="1107"/>
    </location>
</feature>
<feature type="compositionally biased region" description="Polar residues" evidence="1">
    <location>
        <begin position="526"/>
        <end position="551"/>
    </location>
</feature>
<feature type="compositionally biased region" description="Low complexity" evidence="1">
    <location>
        <begin position="73"/>
        <end position="86"/>
    </location>
</feature>
<feature type="compositionally biased region" description="Polar residues" evidence="1">
    <location>
        <begin position="340"/>
        <end position="375"/>
    </location>
</feature>
<evidence type="ECO:0000313" key="2">
    <source>
        <dbReference type="EMBL" id="CAB9496624.1"/>
    </source>
</evidence>
<comment type="caution">
    <text evidence="2">The sequence shown here is derived from an EMBL/GenBank/DDBJ whole genome shotgun (WGS) entry which is preliminary data.</text>
</comment>
<evidence type="ECO:0000313" key="3">
    <source>
        <dbReference type="Proteomes" id="UP001153069"/>
    </source>
</evidence>
<feature type="compositionally biased region" description="Basic and acidic residues" evidence="1">
    <location>
        <begin position="611"/>
        <end position="632"/>
    </location>
</feature>
<feature type="compositionally biased region" description="Polar residues" evidence="1">
    <location>
        <begin position="142"/>
        <end position="159"/>
    </location>
</feature>
<evidence type="ECO:0000256" key="1">
    <source>
        <dbReference type="SAM" id="MobiDB-lite"/>
    </source>
</evidence>
<dbReference type="Proteomes" id="UP001153069">
    <property type="component" value="Unassembled WGS sequence"/>
</dbReference>
<feature type="region of interest" description="Disordered" evidence="1">
    <location>
        <begin position="1047"/>
        <end position="1124"/>
    </location>
</feature>
<feature type="region of interest" description="Disordered" evidence="1">
    <location>
        <begin position="584"/>
        <end position="813"/>
    </location>
</feature>
<dbReference type="EMBL" id="CAICTM010000007">
    <property type="protein sequence ID" value="CAB9496624.1"/>
    <property type="molecule type" value="Genomic_DNA"/>
</dbReference>
<feature type="compositionally biased region" description="Polar residues" evidence="1">
    <location>
        <begin position="764"/>
        <end position="778"/>
    </location>
</feature>
<feature type="compositionally biased region" description="Polar residues" evidence="1">
    <location>
        <begin position="648"/>
        <end position="686"/>
    </location>
</feature>
<organism evidence="2 3">
    <name type="scientific">Seminavis robusta</name>
    <dbReference type="NCBI Taxonomy" id="568900"/>
    <lineage>
        <taxon>Eukaryota</taxon>
        <taxon>Sar</taxon>
        <taxon>Stramenopiles</taxon>
        <taxon>Ochrophyta</taxon>
        <taxon>Bacillariophyta</taxon>
        <taxon>Bacillariophyceae</taxon>
        <taxon>Bacillariophycidae</taxon>
        <taxon>Naviculales</taxon>
        <taxon>Naviculaceae</taxon>
        <taxon>Seminavis</taxon>
    </lineage>
</organism>
<feature type="compositionally biased region" description="Basic and acidic residues" evidence="1">
    <location>
        <begin position="430"/>
        <end position="439"/>
    </location>
</feature>
<name>A0A9N8DBD2_9STRA</name>
<feature type="compositionally biased region" description="Low complexity" evidence="1">
    <location>
        <begin position="473"/>
        <end position="486"/>
    </location>
</feature>
<accession>A0A9N8DBD2</accession>
<gene>
    <name evidence="2" type="ORF">SEMRO_7_G005940.1</name>
</gene>
<feature type="region of interest" description="Disordered" evidence="1">
    <location>
        <begin position="67"/>
        <end position="163"/>
    </location>
</feature>
<feature type="compositionally biased region" description="Polar residues" evidence="1">
    <location>
        <begin position="288"/>
        <end position="297"/>
    </location>
</feature>
<feature type="compositionally biased region" description="Basic and acidic residues" evidence="1">
    <location>
        <begin position="687"/>
        <end position="709"/>
    </location>
</feature>
<feature type="compositionally biased region" description="Basic and acidic residues" evidence="1">
    <location>
        <begin position="1111"/>
        <end position="1120"/>
    </location>
</feature>